<sequence length="31" mass="3490">MNWCFQFGCLGPTSLLDSDPDLWTLICENLG</sequence>
<protein>
    <submittedName>
        <fullName evidence="1">Uncharacterized protein</fullName>
    </submittedName>
</protein>
<accession>A0A2P2JWG5</accession>
<dbReference type="AlphaFoldDB" id="A0A2P2JWG5"/>
<dbReference type="EMBL" id="GGEC01017331">
    <property type="protein sequence ID" value="MBW97814.1"/>
    <property type="molecule type" value="Transcribed_RNA"/>
</dbReference>
<evidence type="ECO:0000313" key="1">
    <source>
        <dbReference type="EMBL" id="MBW97814.1"/>
    </source>
</evidence>
<organism evidence="1">
    <name type="scientific">Rhizophora mucronata</name>
    <name type="common">Asiatic mangrove</name>
    <dbReference type="NCBI Taxonomy" id="61149"/>
    <lineage>
        <taxon>Eukaryota</taxon>
        <taxon>Viridiplantae</taxon>
        <taxon>Streptophyta</taxon>
        <taxon>Embryophyta</taxon>
        <taxon>Tracheophyta</taxon>
        <taxon>Spermatophyta</taxon>
        <taxon>Magnoliopsida</taxon>
        <taxon>eudicotyledons</taxon>
        <taxon>Gunneridae</taxon>
        <taxon>Pentapetalae</taxon>
        <taxon>rosids</taxon>
        <taxon>fabids</taxon>
        <taxon>Malpighiales</taxon>
        <taxon>Rhizophoraceae</taxon>
        <taxon>Rhizophora</taxon>
    </lineage>
</organism>
<name>A0A2P2JWG5_RHIMU</name>
<reference evidence="1" key="1">
    <citation type="submission" date="2018-02" db="EMBL/GenBank/DDBJ databases">
        <title>Rhizophora mucronata_Transcriptome.</title>
        <authorList>
            <person name="Meera S.P."/>
            <person name="Sreeshan A."/>
            <person name="Augustine A."/>
        </authorList>
    </citation>
    <scope>NUCLEOTIDE SEQUENCE</scope>
    <source>
        <tissue evidence="1">Leaf</tissue>
    </source>
</reference>
<proteinExistence type="predicted"/>